<dbReference type="PANTHER" id="PTHR33336">
    <property type="entry name" value="QUINOL MONOOXYGENASE YGIN-RELATED"/>
    <property type="match status" value="1"/>
</dbReference>
<dbReference type="Proteomes" id="UP000183410">
    <property type="component" value="Unassembled WGS sequence"/>
</dbReference>
<dbReference type="GO" id="GO:0004497">
    <property type="term" value="F:monooxygenase activity"/>
    <property type="evidence" value="ECO:0007669"/>
    <property type="project" value="UniProtKB-KW"/>
</dbReference>
<evidence type="ECO:0000313" key="2">
    <source>
        <dbReference type="EMBL" id="SFF41879.1"/>
    </source>
</evidence>
<dbReference type="EMBL" id="FONN01000036">
    <property type="protein sequence ID" value="SFF41879.1"/>
    <property type="molecule type" value="Genomic_DNA"/>
</dbReference>
<keyword evidence="3" id="KW-1185">Reference proteome</keyword>
<dbReference type="InterPro" id="IPR011008">
    <property type="entry name" value="Dimeric_a/b-barrel"/>
</dbReference>
<dbReference type="OrthoDB" id="287932at2"/>
<dbReference type="AlphaFoldDB" id="A0A1I2IHR6"/>
<evidence type="ECO:0000313" key="3">
    <source>
        <dbReference type="Proteomes" id="UP000183410"/>
    </source>
</evidence>
<keyword evidence="2" id="KW-0560">Oxidoreductase</keyword>
<organism evidence="2 3">
    <name type="scientific">Paenibacillus algorifonticola</name>
    <dbReference type="NCBI Taxonomy" id="684063"/>
    <lineage>
        <taxon>Bacteria</taxon>
        <taxon>Bacillati</taxon>
        <taxon>Bacillota</taxon>
        <taxon>Bacilli</taxon>
        <taxon>Bacillales</taxon>
        <taxon>Paenibacillaceae</taxon>
        <taxon>Paenibacillus</taxon>
    </lineage>
</organism>
<dbReference type="PANTHER" id="PTHR33336:SF3">
    <property type="entry name" value="ABM DOMAIN-CONTAINING PROTEIN"/>
    <property type="match status" value="1"/>
</dbReference>
<feature type="domain" description="ABM" evidence="1">
    <location>
        <begin position="2"/>
        <end position="90"/>
    </location>
</feature>
<reference evidence="3" key="1">
    <citation type="submission" date="2016-10" db="EMBL/GenBank/DDBJ databases">
        <authorList>
            <person name="Varghese N."/>
            <person name="Submissions S."/>
        </authorList>
    </citation>
    <scope>NUCLEOTIDE SEQUENCE [LARGE SCALE GENOMIC DNA]</scope>
    <source>
        <strain evidence="3">CGMCC 1.10223</strain>
    </source>
</reference>
<evidence type="ECO:0000259" key="1">
    <source>
        <dbReference type="PROSITE" id="PS51725"/>
    </source>
</evidence>
<dbReference type="Gene3D" id="3.30.70.100">
    <property type="match status" value="1"/>
</dbReference>
<dbReference type="Pfam" id="PF03992">
    <property type="entry name" value="ABM"/>
    <property type="match status" value="1"/>
</dbReference>
<dbReference type="RefSeq" id="WP_046231166.1">
    <property type="nucleotide sequence ID" value="NZ_FONN01000036.1"/>
</dbReference>
<dbReference type="SUPFAM" id="SSF54909">
    <property type="entry name" value="Dimeric alpha+beta barrel"/>
    <property type="match status" value="1"/>
</dbReference>
<sequence length="95" mass="10734">MIIVQAFLKVQAEAREAFIEQTKMLIAATRQEPGNISYKLYEDAEQPSHFVMLEEWQDQQAIDEHNGSEHYTAFAGYARGVLAAPPELKLSTPKP</sequence>
<keyword evidence="2" id="KW-0503">Monooxygenase</keyword>
<accession>A0A1I2IHR6</accession>
<dbReference type="PROSITE" id="PS51725">
    <property type="entry name" value="ABM"/>
    <property type="match status" value="1"/>
</dbReference>
<dbReference type="InterPro" id="IPR050744">
    <property type="entry name" value="AI-2_Isomerase_LsrG"/>
</dbReference>
<proteinExistence type="predicted"/>
<name>A0A1I2IHR6_9BACL</name>
<gene>
    <name evidence="2" type="ORF">SAMN04487969_13650</name>
</gene>
<protein>
    <submittedName>
        <fullName evidence="2">Quinol monooxygenase YgiN</fullName>
    </submittedName>
</protein>
<dbReference type="InterPro" id="IPR007138">
    <property type="entry name" value="ABM_dom"/>
</dbReference>